<comment type="caution">
    <text evidence="2">The sequence shown here is derived from an EMBL/GenBank/DDBJ whole genome shotgun (WGS) entry which is preliminary data.</text>
</comment>
<keyword evidence="3" id="KW-1185">Reference proteome</keyword>
<evidence type="ECO:0000313" key="2">
    <source>
        <dbReference type="EMBL" id="KAH1178992.1"/>
    </source>
</evidence>
<gene>
    <name evidence="2" type="ORF">KIL84_000323</name>
</gene>
<evidence type="ECO:0000313" key="3">
    <source>
        <dbReference type="Proteomes" id="UP000827986"/>
    </source>
</evidence>
<evidence type="ECO:0000256" key="1">
    <source>
        <dbReference type="SAM" id="MobiDB-lite"/>
    </source>
</evidence>
<reference evidence="2" key="1">
    <citation type="submission" date="2021-09" db="EMBL/GenBank/DDBJ databases">
        <title>The genome of Mauremys mutica provides insights into the evolution of semi-aquatic lifestyle.</title>
        <authorList>
            <person name="Gong S."/>
            <person name="Gao Y."/>
        </authorList>
    </citation>
    <scope>NUCLEOTIDE SEQUENCE</scope>
    <source>
        <strain evidence="2">MM-2020</strain>
        <tissue evidence="2">Muscle</tissue>
    </source>
</reference>
<name>A0A9D4AWI4_9SAUR</name>
<accession>A0A9D4AWI4</accession>
<dbReference type="AlphaFoldDB" id="A0A9D4AWI4"/>
<feature type="compositionally biased region" description="Polar residues" evidence="1">
    <location>
        <begin position="167"/>
        <end position="176"/>
    </location>
</feature>
<dbReference type="EMBL" id="JAHDVG010000473">
    <property type="protein sequence ID" value="KAH1178992.1"/>
    <property type="molecule type" value="Genomic_DNA"/>
</dbReference>
<dbReference type="Proteomes" id="UP000827986">
    <property type="component" value="Unassembled WGS sequence"/>
</dbReference>
<organism evidence="2 3">
    <name type="scientific">Mauremys mutica</name>
    <name type="common">yellowpond turtle</name>
    <dbReference type="NCBI Taxonomy" id="74926"/>
    <lineage>
        <taxon>Eukaryota</taxon>
        <taxon>Metazoa</taxon>
        <taxon>Chordata</taxon>
        <taxon>Craniata</taxon>
        <taxon>Vertebrata</taxon>
        <taxon>Euteleostomi</taxon>
        <taxon>Archelosauria</taxon>
        <taxon>Testudinata</taxon>
        <taxon>Testudines</taxon>
        <taxon>Cryptodira</taxon>
        <taxon>Durocryptodira</taxon>
        <taxon>Testudinoidea</taxon>
        <taxon>Geoemydidae</taxon>
        <taxon>Geoemydinae</taxon>
        <taxon>Mauremys</taxon>
    </lineage>
</organism>
<proteinExistence type="predicted"/>
<protein>
    <submittedName>
        <fullName evidence="2">Uncharacterized protein</fullName>
    </submittedName>
</protein>
<feature type="region of interest" description="Disordered" evidence="1">
    <location>
        <begin position="145"/>
        <end position="176"/>
    </location>
</feature>
<sequence>MDGAADLAGHKEFGKDDDFAIRVLTEDFTLPFPFTWPAKGEASLQPSCDPTDCSGFDFFLHPGKPVPRILQPLHATTQAFFKKRRLEQLAFSYASQASQGPPAQAATPPMQPDVVMITSLPHVSTSAMPGEPTFLLKDGKGLRNIQPAPVAVSNPAPPQLGNPGFLTPTTSPLNLQ</sequence>